<evidence type="ECO:0000256" key="2">
    <source>
        <dbReference type="ARBA" id="ARBA00007665"/>
    </source>
</evidence>
<dbReference type="Proteomes" id="UP000193944">
    <property type="component" value="Unassembled WGS sequence"/>
</dbReference>
<keyword evidence="5" id="KW-0810">Translation regulation</keyword>
<dbReference type="InterPro" id="IPR023582">
    <property type="entry name" value="Impact"/>
</dbReference>
<dbReference type="InterPro" id="IPR016135">
    <property type="entry name" value="UBQ-conjugating_enzyme/RWD"/>
</dbReference>
<evidence type="ECO:0000313" key="9">
    <source>
        <dbReference type="EMBL" id="ORX75303.1"/>
    </source>
</evidence>
<dbReference type="SUPFAM" id="SSF54495">
    <property type="entry name" value="UBC-like"/>
    <property type="match status" value="1"/>
</dbReference>
<dbReference type="PANTHER" id="PTHR16301:SF25">
    <property type="entry name" value="PROTEIN IMPACT"/>
    <property type="match status" value="1"/>
</dbReference>
<protein>
    <submittedName>
        <fullName evidence="9">UPF0029-domain-containing protein</fullName>
    </submittedName>
</protein>
<feature type="domain" description="RWD" evidence="8">
    <location>
        <begin position="12"/>
        <end position="135"/>
    </location>
</feature>
<proteinExistence type="inferred from homology"/>
<dbReference type="OrthoDB" id="69641at2759"/>
<sequence>MDIEGNKQLQEDEIIVLSSIYESDIFYPNKDYEGDKSYTFKFPVLNEDDFSENDIEDQENIFLKLNIFYPETYPSDEPPIFEIECTWTEKGIDISLDEKYKKEISNKFLEIWNDFKGEVIVYEWVQTLTDYIESELKNSLIEDIKKNNASTTISLPVTPDTKSPNDSSEEDDLDESLKSMHITSFSNAPIPEGVKMPEIFSSKEPIVDRKSVFIAHIASIQYVTQVGMVVRELLKNKKIAKATHNMFAYRIEEEGGVINEGNDDDGEHGAGITLEGLLEVIDARNVFVMVSRWYGGIKLGPDRFKHIKDIALQLLDEHGYVQHKKKGPTTKNVKKKSKK</sequence>
<reference evidence="9 10" key="2">
    <citation type="submission" date="2016-08" db="EMBL/GenBank/DDBJ databases">
        <title>Pervasive Adenine N6-methylation of Active Genes in Fungi.</title>
        <authorList>
            <consortium name="DOE Joint Genome Institute"/>
            <person name="Mondo S.J."/>
            <person name="Dannebaum R.O."/>
            <person name="Kuo R.C."/>
            <person name="Labutti K."/>
            <person name="Haridas S."/>
            <person name="Kuo A."/>
            <person name="Salamov A."/>
            <person name="Ahrendt S.R."/>
            <person name="Lipzen A."/>
            <person name="Sullivan W."/>
            <person name="Andreopoulos W.B."/>
            <person name="Clum A."/>
            <person name="Lindquist E."/>
            <person name="Daum C."/>
            <person name="Ramamoorthy G.K."/>
            <person name="Gryganskyi A."/>
            <person name="Culley D."/>
            <person name="Magnuson J.K."/>
            <person name="James T.Y."/>
            <person name="O'Malley M.A."/>
            <person name="Stajich J.E."/>
            <person name="Spatafora J.W."/>
            <person name="Visel A."/>
            <person name="Grigoriev I.V."/>
        </authorList>
    </citation>
    <scope>NUCLEOTIDE SEQUENCE [LARGE SCALE GENOMIC DNA]</scope>
    <source>
        <strain evidence="9 10">S4</strain>
    </source>
</reference>
<comment type="similarity">
    <text evidence="2">Belongs to the IMPACT family.</text>
</comment>
<dbReference type="Pfam" id="PF05773">
    <property type="entry name" value="RWD"/>
    <property type="match status" value="1"/>
</dbReference>
<keyword evidence="10" id="KW-1185">Reference proteome</keyword>
<dbReference type="Gene3D" id="3.30.230.30">
    <property type="entry name" value="Impact, N-terminal domain"/>
    <property type="match status" value="1"/>
</dbReference>
<dbReference type="SMART" id="SM00591">
    <property type="entry name" value="RWD"/>
    <property type="match status" value="1"/>
</dbReference>
<organism evidence="9 10">
    <name type="scientific">Anaeromyces robustus</name>
    <dbReference type="NCBI Taxonomy" id="1754192"/>
    <lineage>
        <taxon>Eukaryota</taxon>
        <taxon>Fungi</taxon>
        <taxon>Fungi incertae sedis</taxon>
        <taxon>Chytridiomycota</taxon>
        <taxon>Chytridiomycota incertae sedis</taxon>
        <taxon>Neocallimastigomycetes</taxon>
        <taxon>Neocallimastigales</taxon>
        <taxon>Neocallimastigaceae</taxon>
        <taxon>Anaeromyces</taxon>
    </lineage>
</organism>
<dbReference type="GO" id="GO:0140469">
    <property type="term" value="P:GCN2-mediated signaling"/>
    <property type="evidence" value="ECO:0007669"/>
    <property type="project" value="TreeGrafter"/>
</dbReference>
<name>A0A1Y1WP48_9FUNG</name>
<dbReference type="Gene3D" id="3.10.110.10">
    <property type="entry name" value="Ubiquitin Conjugating Enzyme"/>
    <property type="match status" value="1"/>
</dbReference>
<evidence type="ECO:0000256" key="1">
    <source>
        <dbReference type="ARBA" id="ARBA00004496"/>
    </source>
</evidence>
<feature type="region of interest" description="Disordered" evidence="7">
    <location>
        <begin position="152"/>
        <end position="175"/>
    </location>
</feature>
<dbReference type="InterPro" id="IPR036956">
    <property type="entry name" value="Impact_N_sf"/>
</dbReference>
<evidence type="ECO:0000256" key="7">
    <source>
        <dbReference type="SAM" id="MobiDB-lite"/>
    </source>
</evidence>
<gene>
    <name evidence="9" type="ORF">BCR32DRAFT_329870</name>
</gene>
<dbReference type="EMBL" id="MCFG01000366">
    <property type="protein sequence ID" value="ORX75303.1"/>
    <property type="molecule type" value="Genomic_DNA"/>
</dbReference>
<dbReference type="STRING" id="1754192.A0A1Y1WP48"/>
<keyword evidence="6" id="KW-0346">Stress response</keyword>
<dbReference type="InterPro" id="IPR006575">
    <property type="entry name" value="RWD_dom"/>
</dbReference>
<accession>A0A1Y1WP48</accession>
<dbReference type="PANTHER" id="PTHR16301">
    <property type="entry name" value="IMPACT-RELATED"/>
    <property type="match status" value="1"/>
</dbReference>
<dbReference type="CDD" id="cd23821">
    <property type="entry name" value="RWD_IMPACT"/>
    <property type="match status" value="1"/>
</dbReference>
<evidence type="ECO:0000256" key="5">
    <source>
        <dbReference type="ARBA" id="ARBA00022845"/>
    </source>
</evidence>
<dbReference type="InterPro" id="IPR001498">
    <property type="entry name" value="Impact_N"/>
</dbReference>
<evidence type="ECO:0000259" key="8">
    <source>
        <dbReference type="PROSITE" id="PS50908"/>
    </source>
</evidence>
<keyword evidence="3" id="KW-0963">Cytoplasm</keyword>
<evidence type="ECO:0000256" key="6">
    <source>
        <dbReference type="ARBA" id="ARBA00023016"/>
    </source>
</evidence>
<comment type="subcellular location">
    <subcellularLocation>
        <location evidence="1">Cytoplasm</location>
    </subcellularLocation>
</comment>
<dbReference type="InterPro" id="IPR020568">
    <property type="entry name" value="Ribosomal_Su5_D2-typ_SF"/>
</dbReference>
<dbReference type="Pfam" id="PF01205">
    <property type="entry name" value="Impact_N"/>
    <property type="match status" value="1"/>
</dbReference>
<dbReference type="GO" id="GO:0005737">
    <property type="term" value="C:cytoplasm"/>
    <property type="evidence" value="ECO:0007669"/>
    <property type="project" value="UniProtKB-SubCell"/>
</dbReference>
<evidence type="ECO:0000256" key="3">
    <source>
        <dbReference type="ARBA" id="ARBA00022490"/>
    </source>
</evidence>
<evidence type="ECO:0000313" key="10">
    <source>
        <dbReference type="Proteomes" id="UP000193944"/>
    </source>
</evidence>
<reference evidence="9 10" key="1">
    <citation type="submission" date="2016-08" db="EMBL/GenBank/DDBJ databases">
        <title>A Parts List for Fungal Cellulosomes Revealed by Comparative Genomics.</title>
        <authorList>
            <consortium name="DOE Joint Genome Institute"/>
            <person name="Haitjema C.H."/>
            <person name="Gilmore S.P."/>
            <person name="Henske J.K."/>
            <person name="Solomon K.V."/>
            <person name="De Groot R."/>
            <person name="Kuo A."/>
            <person name="Mondo S.J."/>
            <person name="Salamov A.A."/>
            <person name="Labutti K."/>
            <person name="Zhao Z."/>
            <person name="Chiniquy J."/>
            <person name="Barry K."/>
            <person name="Brewer H.M."/>
            <person name="Purvine S.O."/>
            <person name="Wright A.T."/>
            <person name="Boxma B."/>
            <person name="Van Alen T."/>
            <person name="Hackstein J.H."/>
            <person name="Baker S.E."/>
            <person name="Grigoriev I.V."/>
            <person name="O'Malley M.A."/>
        </authorList>
    </citation>
    <scope>NUCLEOTIDE SEQUENCE [LARGE SCALE GENOMIC DNA]</scope>
    <source>
        <strain evidence="9 10">S4</strain>
    </source>
</reference>
<evidence type="ECO:0000256" key="4">
    <source>
        <dbReference type="ARBA" id="ARBA00022491"/>
    </source>
</evidence>
<comment type="caution">
    <text evidence="9">The sequence shown here is derived from an EMBL/GenBank/DDBJ whole genome shotgun (WGS) entry which is preliminary data.</text>
</comment>
<feature type="compositionally biased region" description="Polar residues" evidence="7">
    <location>
        <begin position="152"/>
        <end position="165"/>
    </location>
</feature>
<dbReference type="SUPFAM" id="SSF54211">
    <property type="entry name" value="Ribosomal protein S5 domain 2-like"/>
    <property type="match status" value="1"/>
</dbReference>
<dbReference type="AlphaFoldDB" id="A0A1Y1WP48"/>
<dbReference type="GO" id="GO:0006446">
    <property type="term" value="P:regulation of translational initiation"/>
    <property type="evidence" value="ECO:0007669"/>
    <property type="project" value="TreeGrafter"/>
</dbReference>
<dbReference type="PROSITE" id="PS50908">
    <property type="entry name" value="RWD"/>
    <property type="match status" value="1"/>
</dbReference>
<keyword evidence="4" id="KW-0678">Repressor</keyword>